<dbReference type="InterPro" id="IPR002355">
    <property type="entry name" value="Cu_oxidase_Cu_BS"/>
</dbReference>
<keyword evidence="2" id="KW-0560">Oxidoreductase</keyword>
<evidence type="ECO:0000256" key="1">
    <source>
        <dbReference type="ARBA" id="ARBA00022723"/>
    </source>
</evidence>
<dbReference type="Gene3D" id="2.60.40.420">
    <property type="entry name" value="Cupredoxins - blue copper proteins"/>
    <property type="match status" value="1"/>
</dbReference>
<sequence length="135" mass="15004">MVLDRGVAMVDGRPAYAQTVNGLGHPGIPDQLVSEGEIVRFTVVNRSLETHPWHLHGHPVLVLSRDGKPSTGSPLWVDTFDVRPGETWEVVFRATNPGIWMNHCHNLPHAHQGMMLRLRYDGVTTPFGGEHGHVH</sequence>
<dbReference type="InterPro" id="IPR045087">
    <property type="entry name" value="Cu-oxidase_fam"/>
</dbReference>
<evidence type="ECO:0000313" key="5">
    <source>
        <dbReference type="EMBL" id="MFD0855150.1"/>
    </source>
</evidence>
<dbReference type="EMBL" id="JBHTIR010003405">
    <property type="protein sequence ID" value="MFD0855150.1"/>
    <property type="molecule type" value="Genomic_DNA"/>
</dbReference>
<feature type="domain" description="Plastocyanin-like" evidence="4">
    <location>
        <begin position="25"/>
        <end position="119"/>
    </location>
</feature>
<dbReference type="Proteomes" id="UP001597083">
    <property type="component" value="Unassembled WGS sequence"/>
</dbReference>
<dbReference type="PANTHER" id="PTHR11709">
    <property type="entry name" value="MULTI-COPPER OXIDASE"/>
    <property type="match status" value="1"/>
</dbReference>
<dbReference type="PROSITE" id="PS00080">
    <property type="entry name" value="MULTICOPPER_OXIDASE2"/>
    <property type="match status" value="1"/>
</dbReference>
<dbReference type="InterPro" id="IPR011706">
    <property type="entry name" value="Cu-oxidase_C"/>
</dbReference>
<accession>A0ABW3CMK5</accession>
<evidence type="ECO:0000313" key="6">
    <source>
        <dbReference type="Proteomes" id="UP001597083"/>
    </source>
</evidence>
<organism evidence="5 6">
    <name type="scientific">Actinomadura adrarensis</name>
    <dbReference type="NCBI Taxonomy" id="1819600"/>
    <lineage>
        <taxon>Bacteria</taxon>
        <taxon>Bacillati</taxon>
        <taxon>Actinomycetota</taxon>
        <taxon>Actinomycetes</taxon>
        <taxon>Streptosporangiales</taxon>
        <taxon>Thermomonosporaceae</taxon>
        <taxon>Actinomadura</taxon>
    </lineage>
</organism>
<gene>
    <name evidence="5" type="ORF">ACFQ07_23120</name>
</gene>
<evidence type="ECO:0000256" key="3">
    <source>
        <dbReference type="ARBA" id="ARBA00023008"/>
    </source>
</evidence>
<keyword evidence="3" id="KW-0186">Copper</keyword>
<dbReference type="SUPFAM" id="SSF49503">
    <property type="entry name" value="Cupredoxins"/>
    <property type="match status" value="1"/>
</dbReference>
<dbReference type="Pfam" id="PF07731">
    <property type="entry name" value="Cu-oxidase_2"/>
    <property type="match status" value="1"/>
</dbReference>
<keyword evidence="6" id="KW-1185">Reference proteome</keyword>
<reference evidence="6" key="1">
    <citation type="journal article" date="2019" name="Int. J. Syst. Evol. Microbiol.">
        <title>The Global Catalogue of Microorganisms (GCM) 10K type strain sequencing project: providing services to taxonomists for standard genome sequencing and annotation.</title>
        <authorList>
            <consortium name="The Broad Institute Genomics Platform"/>
            <consortium name="The Broad Institute Genome Sequencing Center for Infectious Disease"/>
            <person name="Wu L."/>
            <person name="Ma J."/>
        </authorList>
    </citation>
    <scope>NUCLEOTIDE SEQUENCE [LARGE SCALE GENOMIC DNA]</scope>
    <source>
        <strain evidence="6">JCM 31696</strain>
    </source>
</reference>
<dbReference type="CDD" id="cd04202">
    <property type="entry name" value="CuRO_D2_2dMcoN_like"/>
    <property type="match status" value="1"/>
</dbReference>
<evidence type="ECO:0000259" key="4">
    <source>
        <dbReference type="Pfam" id="PF07731"/>
    </source>
</evidence>
<proteinExistence type="predicted"/>
<evidence type="ECO:0000256" key="2">
    <source>
        <dbReference type="ARBA" id="ARBA00023002"/>
    </source>
</evidence>
<comment type="caution">
    <text evidence="5">The sequence shown here is derived from an EMBL/GenBank/DDBJ whole genome shotgun (WGS) entry which is preliminary data.</text>
</comment>
<keyword evidence="1" id="KW-0479">Metal-binding</keyword>
<dbReference type="PANTHER" id="PTHR11709:SF394">
    <property type="entry name" value="FI03373P-RELATED"/>
    <property type="match status" value="1"/>
</dbReference>
<name>A0ABW3CMK5_9ACTN</name>
<protein>
    <submittedName>
        <fullName evidence="5">Multicopper oxidase domain-containing protein</fullName>
    </submittedName>
</protein>
<dbReference type="InterPro" id="IPR008972">
    <property type="entry name" value="Cupredoxin"/>
</dbReference>